<dbReference type="EMBL" id="WIGN01000310">
    <property type="protein sequence ID" value="KAF6800215.1"/>
    <property type="molecule type" value="Genomic_DNA"/>
</dbReference>
<dbReference type="Proteomes" id="UP000652219">
    <property type="component" value="Unassembled WGS sequence"/>
</dbReference>
<comment type="caution">
    <text evidence="1">The sequence shown here is derived from an EMBL/GenBank/DDBJ whole genome shotgun (WGS) entry which is preliminary data.</text>
</comment>
<dbReference type="InterPro" id="IPR025533">
    <property type="entry name" value="DUF4419"/>
</dbReference>
<protein>
    <submittedName>
        <fullName evidence="1">Uncharacterized protein</fullName>
    </submittedName>
</protein>
<organism evidence="1 2">
    <name type="scientific">Colletotrichum sojae</name>
    <dbReference type="NCBI Taxonomy" id="2175907"/>
    <lineage>
        <taxon>Eukaryota</taxon>
        <taxon>Fungi</taxon>
        <taxon>Dikarya</taxon>
        <taxon>Ascomycota</taxon>
        <taxon>Pezizomycotina</taxon>
        <taxon>Sordariomycetes</taxon>
        <taxon>Hypocreomycetidae</taxon>
        <taxon>Glomerellales</taxon>
        <taxon>Glomerellaceae</taxon>
        <taxon>Colletotrichum</taxon>
        <taxon>Colletotrichum orchidearum species complex</taxon>
    </lineage>
</organism>
<accession>A0A8H6IVR9</accession>
<dbReference type="PANTHER" id="PTHR31252">
    <property type="entry name" value="DUF4419 DOMAIN-CONTAINING PROTEIN"/>
    <property type="match status" value="1"/>
</dbReference>
<reference evidence="1 2" key="1">
    <citation type="journal article" date="2020" name="Phytopathology">
        <title>Genome Sequence Resources of Colletotrichum truncatum, C. plurivorum, C. musicola, and C. sojae: Four Species Pathogenic to Soybean (Glycine max).</title>
        <authorList>
            <person name="Rogerio F."/>
            <person name="Boufleur T.R."/>
            <person name="Ciampi-Guillardi M."/>
            <person name="Sukno S.A."/>
            <person name="Thon M.R."/>
            <person name="Massola Junior N.S."/>
            <person name="Baroncelli R."/>
        </authorList>
    </citation>
    <scope>NUCLEOTIDE SEQUENCE [LARGE SCALE GENOMIC DNA]</scope>
    <source>
        <strain evidence="1 2">LFN0009</strain>
    </source>
</reference>
<evidence type="ECO:0000313" key="1">
    <source>
        <dbReference type="EMBL" id="KAF6800215.1"/>
    </source>
</evidence>
<dbReference type="PANTHER" id="PTHR31252:SF11">
    <property type="entry name" value="DUF4419 DOMAIN-CONTAINING PROTEIN"/>
    <property type="match status" value="1"/>
</dbReference>
<keyword evidence="2" id="KW-1185">Reference proteome</keyword>
<dbReference type="AlphaFoldDB" id="A0A8H6IVR9"/>
<dbReference type="Pfam" id="PF14388">
    <property type="entry name" value="DUF4419"/>
    <property type="match status" value="2"/>
</dbReference>
<evidence type="ECO:0000313" key="2">
    <source>
        <dbReference type="Proteomes" id="UP000652219"/>
    </source>
</evidence>
<proteinExistence type="predicted"/>
<gene>
    <name evidence="1" type="ORF">CSOJ01_12282</name>
</gene>
<sequence>MPVTLQFVNHPATPWNGPKVTTPEKLLEEACPNEFRRSRRILQSSLSNLGETHTSPSENGFVWAAYQAYSHHHHLTIRPEDIWFAILTQLSFYINANAEKLRHFFVDHEGKKELEVIDKRTTATDRVVGSILLMGAVQKYFSFQMGLACGIPSVTLLGEVADYEDMLTRLGKIEKLGEEPEQFAAMLRPVLRYMILSFREPTSRQAVDFWNRIVTRQAAGSGCDYISGWIGAFCYWTNKGLARDRSRQHLVLDGAEYVSVETSNFPTGIASVPVKVDDNGNVHECTMLAGSLGIQGFSGTEAERL</sequence>
<name>A0A8H6IVR9_9PEZI</name>